<dbReference type="Proteomes" id="UP000366065">
    <property type="component" value="Unassembled WGS sequence"/>
</dbReference>
<evidence type="ECO:0000313" key="3">
    <source>
        <dbReference type="EMBL" id="VVE29324.1"/>
    </source>
</evidence>
<keyword evidence="1" id="KW-0676">Redox-active center</keyword>
<dbReference type="InterPro" id="IPR009094">
    <property type="entry name" value="DiS-bond_isomerase_DsbC/G_N_sf"/>
</dbReference>
<dbReference type="CDD" id="cd03020">
    <property type="entry name" value="DsbA_DsbC_DsbG"/>
    <property type="match status" value="1"/>
</dbReference>
<accession>A0ABY6W876</accession>
<dbReference type="SUPFAM" id="SSF52833">
    <property type="entry name" value="Thioredoxin-like"/>
    <property type="match status" value="1"/>
</dbReference>
<dbReference type="Gene3D" id="3.40.30.10">
    <property type="entry name" value="Glutaredoxin"/>
    <property type="match status" value="1"/>
</dbReference>
<dbReference type="NCBIfam" id="NF008657">
    <property type="entry name" value="PRK11657.1"/>
    <property type="match status" value="1"/>
</dbReference>
<dbReference type="InterPro" id="IPR033954">
    <property type="entry name" value="DiS-bond_Isoase_DsbC/G"/>
</dbReference>
<organism evidence="3 4">
    <name type="scientific">Pandoraea capi</name>
    <dbReference type="NCBI Taxonomy" id="2508286"/>
    <lineage>
        <taxon>Bacteria</taxon>
        <taxon>Pseudomonadati</taxon>
        <taxon>Pseudomonadota</taxon>
        <taxon>Betaproteobacteria</taxon>
        <taxon>Burkholderiales</taxon>
        <taxon>Burkholderiaceae</taxon>
        <taxon>Pandoraea</taxon>
    </lineage>
</organism>
<dbReference type="InterPro" id="IPR012336">
    <property type="entry name" value="Thioredoxin-like_fold"/>
</dbReference>
<dbReference type="RefSeq" id="WP_246182218.1">
    <property type="nucleotide sequence ID" value="NZ_CABPRV010000009.1"/>
</dbReference>
<feature type="domain" description="Thioredoxin-like fold" evidence="2">
    <location>
        <begin position="141"/>
        <end position="274"/>
    </location>
</feature>
<dbReference type="InterPro" id="IPR036249">
    <property type="entry name" value="Thioredoxin-like_sf"/>
</dbReference>
<evidence type="ECO:0000313" key="4">
    <source>
        <dbReference type="Proteomes" id="UP000366065"/>
    </source>
</evidence>
<sequence length="277" mass="29208">MSVRKTLAFIAGPSLAGLIALGFPTTGMSADTAAAAPAATVATPGAMPKPAILQALEREGVTALQPFDTGVKDLSGFAGLAGQQPMAVYLLPDGNGIVGTRIGADARPLDVERVTKLIEKPLGDAVWSKLSSSHWVQDGKKDAPRIVYTFSDPNCPYCNRFWESARPWVDAGKVQLRHVLVGVIKADSVTKAAAIFGAPNPSAALTQNEQKFRQGGIKPARDVTKAIAQKLEANQRLMAELGFRGTPGIVYRNDKGIVERANGMPPPDALTTVLGAR</sequence>
<comment type="caution">
    <text evidence="3">The sequence shown here is derived from an EMBL/GenBank/DDBJ whole genome shotgun (WGS) entry which is preliminary data.</text>
</comment>
<dbReference type="InterPro" id="IPR051470">
    <property type="entry name" value="Thiol:disulfide_interchange"/>
</dbReference>
<comment type="similarity">
    <text evidence="1">Belongs to the thioredoxin family. DsbC subfamily.</text>
</comment>
<reference evidence="3 4" key="1">
    <citation type="submission" date="2019-08" db="EMBL/GenBank/DDBJ databases">
        <authorList>
            <person name="Peeters C."/>
        </authorList>
    </citation>
    <scope>NUCLEOTIDE SEQUENCE [LARGE SCALE GENOMIC DNA]</scope>
    <source>
        <strain evidence="3 4">LMG 20602</strain>
    </source>
</reference>
<feature type="signal peptide" evidence="1">
    <location>
        <begin position="1"/>
        <end position="16"/>
    </location>
</feature>
<comment type="function">
    <text evidence="1">Required for disulfide bond formation in some periplasmic proteins. Acts by transferring its disulfide bond to other proteins and is reduced in the process.</text>
</comment>
<evidence type="ECO:0000259" key="2">
    <source>
        <dbReference type="Pfam" id="PF13098"/>
    </source>
</evidence>
<protein>
    <recommendedName>
        <fullName evidence="1">Thiol:disulfide interchange protein</fullName>
    </recommendedName>
</protein>
<dbReference type="Gene3D" id="3.10.450.70">
    <property type="entry name" value="Disulphide bond isomerase, DsbC/G, N-terminal"/>
    <property type="match status" value="1"/>
</dbReference>
<dbReference type="PANTHER" id="PTHR35272:SF4">
    <property type="entry name" value="THIOL:DISULFIDE INTERCHANGE PROTEIN DSBG"/>
    <property type="match status" value="1"/>
</dbReference>
<keyword evidence="1" id="KW-0732">Signal</keyword>
<feature type="chain" id="PRO_5044973790" description="Thiol:disulfide interchange protein" evidence="1">
    <location>
        <begin position="17"/>
        <end position="277"/>
    </location>
</feature>
<dbReference type="PANTHER" id="PTHR35272">
    <property type="entry name" value="THIOL:DISULFIDE INTERCHANGE PROTEIN DSBC-RELATED"/>
    <property type="match status" value="1"/>
</dbReference>
<name>A0ABY6W876_9BURK</name>
<keyword evidence="1" id="KW-0574">Periplasm</keyword>
<proteinExistence type="inferred from homology"/>
<gene>
    <name evidence="3" type="ORF">PCA20602_03562</name>
</gene>
<evidence type="ECO:0000256" key="1">
    <source>
        <dbReference type="RuleBase" id="RU364038"/>
    </source>
</evidence>
<dbReference type="Pfam" id="PF13098">
    <property type="entry name" value="Thioredoxin_2"/>
    <property type="match status" value="1"/>
</dbReference>
<dbReference type="EMBL" id="CABPRV010000009">
    <property type="protein sequence ID" value="VVE29324.1"/>
    <property type="molecule type" value="Genomic_DNA"/>
</dbReference>
<keyword evidence="4" id="KW-1185">Reference proteome</keyword>
<comment type="subcellular location">
    <subcellularLocation>
        <location evidence="1">Periplasm</location>
    </subcellularLocation>
</comment>